<reference evidence="1 2" key="1">
    <citation type="submission" date="2019-03" db="EMBL/GenBank/DDBJ databases">
        <title>Genomic Encyclopedia of Archaeal and Bacterial Type Strains, Phase II (KMG-II): from individual species to whole genera.</title>
        <authorList>
            <person name="Goeker M."/>
        </authorList>
    </citation>
    <scope>NUCLEOTIDE SEQUENCE [LARGE SCALE GENOMIC DNA]</scope>
    <source>
        <strain evidence="1 2">DSM 21537</strain>
    </source>
</reference>
<evidence type="ECO:0000313" key="1">
    <source>
        <dbReference type="EMBL" id="TDY72354.1"/>
    </source>
</evidence>
<accession>A0A4R8MT05</accession>
<name>A0A4R8MT05_LEPME</name>
<dbReference type="STRING" id="1193051.LEP1GSC017_2608"/>
<dbReference type="EMBL" id="SORO01000001">
    <property type="protein sequence ID" value="TDY72354.1"/>
    <property type="molecule type" value="Genomic_DNA"/>
</dbReference>
<comment type="caution">
    <text evidence="1">The sequence shown here is derived from an EMBL/GenBank/DDBJ whole genome shotgun (WGS) entry which is preliminary data.</text>
</comment>
<sequence length="136" mass="15830">MTLIHTIHGLNYERISSSEERVMISLIETNFAFDGYKIDDSKVSYYKEYESMSELKEDSHLLDSWNATYYYIMLICQSETDFPLKAKLAGLYPFINIIVKNSNIEHFFYSPKFDLLIEPSLFPFETKVIKGSPPSS</sequence>
<evidence type="ECO:0000313" key="2">
    <source>
        <dbReference type="Proteomes" id="UP000294684"/>
    </source>
</evidence>
<protein>
    <submittedName>
        <fullName evidence="1">Uncharacterized protein</fullName>
    </submittedName>
</protein>
<dbReference type="Proteomes" id="UP000294684">
    <property type="component" value="Unassembled WGS sequence"/>
</dbReference>
<proteinExistence type="predicted"/>
<keyword evidence="2" id="KW-1185">Reference proteome</keyword>
<gene>
    <name evidence="1" type="ORF">CLV96_1347</name>
</gene>
<organism evidence="1 2">
    <name type="scientific">Leptospira meyeri</name>
    <dbReference type="NCBI Taxonomy" id="29508"/>
    <lineage>
        <taxon>Bacteria</taxon>
        <taxon>Pseudomonadati</taxon>
        <taxon>Spirochaetota</taxon>
        <taxon>Spirochaetia</taxon>
        <taxon>Leptospirales</taxon>
        <taxon>Leptospiraceae</taxon>
        <taxon>Leptospira</taxon>
    </lineage>
</organism>
<dbReference type="AlphaFoldDB" id="A0A4R8MT05"/>